<keyword evidence="6" id="KW-1185">Reference proteome</keyword>
<accession>A0A429VE12</accession>
<evidence type="ECO:0000256" key="1">
    <source>
        <dbReference type="ARBA" id="ARBA00022801"/>
    </source>
</evidence>
<evidence type="ECO:0000259" key="3">
    <source>
        <dbReference type="Pfam" id="PF02449"/>
    </source>
</evidence>
<evidence type="ECO:0000259" key="4">
    <source>
        <dbReference type="Pfam" id="PF18120"/>
    </source>
</evidence>
<sequence>MLGAQVNNSSNYPAALPEVWPMLDRIGANTVEVPVAWQQVEPVEGRFDFSFVQTLLDGSRTHDKRLVLLWFGTWKNTSPGYTPDWVKLDNRRFPRMKTKDGKDHYVHTPLARSTLEADKRAFVRLIEYLRDHDSDHRVILVQVENETGSYGSPRDYSAEADRLFRGPVPAALARALHKQPGTWTQLFGEQADRAFNTWYTARYVGEIAAAGKAVKPLPMYVNASLGDPFKIPAPTAVASGGPQQDVIDIWKAAAPAIDYAAPDIYDRKNADVTAYLDAYARPDNALAVPEMGNALEYARYFYAAVGRGAIGFSPFGMDDTGYSNYPLGAKQLDVETLNAFAQKYRLFAKANRDWARIAFERPTWGVAKPDDGQPQSTTMGDWTIKASYGEWQFGHRTDTWIKSEPPPWDKQPVGGAVVAQLSPNEFLLTGDHVRLDFGTRPGGPAHGMVVRVEEGHFAAGKWVVDRLWNGDQTDYGINLVDRPVWLKVVMGSYR</sequence>
<reference evidence="5 6" key="1">
    <citation type="submission" date="2018-12" db="EMBL/GenBank/DDBJ databases">
        <title>Sphingomonas sp. HMF7854 Genome sequencing and assembly.</title>
        <authorList>
            <person name="Cha I."/>
            <person name="Kang H."/>
            <person name="Kim H."/>
            <person name="Kang J."/>
            <person name="Joh K."/>
        </authorList>
    </citation>
    <scope>NUCLEOTIDE SEQUENCE [LARGE SCALE GENOMIC DNA]</scope>
    <source>
        <strain evidence="5 6">HMF7854</strain>
    </source>
</reference>
<gene>
    <name evidence="5" type="ORF">HMF7854_12255</name>
</gene>
<dbReference type="InterPro" id="IPR040719">
    <property type="entry name" value="DUF5597"/>
</dbReference>
<dbReference type="EMBL" id="RWJF01000001">
    <property type="protein sequence ID" value="RST32255.1"/>
    <property type="molecule type" value="Genomic_DNA"/>
</dbReference>
<dbReference type="GO" id="GO:0009341">
    <property type="term" value="C:beta-galactosidase complex"/>
    <property type="evidence" value="ECO:0007669"/>
    <property type="project" value="InterPro"/>
</dbReference>
<evidence type="ECO:0000256" key="2">
    <source>
        <dbReference type="ARBA" id="ARBA00023295"/>
    </source>
</evidence>
<feature type="domain" description="DUF5597" evidence="4">
    <location>
        <begin position="340"/>
        <end position="479"/>
    </location>
</feature>
<comment type="caution">
    <text evidence="5">The sequence shown here is derived from an EMBL/GenBank/DDBJ whole genome shotgun (WGS) entry which is preliminary data.</text>
</comment>
<dbReference type="InterPro" id="IPR017853">
    <property type="entry name" value="GH"/>
</dbReference>
<dbReference type="OrthoDB" id="9800974at2"/>
<protein>
    <submittedName>
        <fullName evidence="5">Beta-galactosidase</fullName>
    </submittedName>
</protein>
<organism evidence="5 6">
    <name type="scientific">Sphingomonas ginkgonis</name>
    <dbReference type="NCBI Taxonomy" id="2315330"/>
    <lineage>
        <taxon>Bacteria</taxon>
        <taxon>Pseudomonadati</taxon>
        <taxon>Pseudomonadota</taxon>
        <taxon>Alphaproteobacteria</taxon>
        <taxon>Sphingomonadales</taxon>
        <taxon>Sphingomonadaceae</taxon>
        <taxon>Sphingomonas</taxon>
    </lineage>
</organism>
<dbReference type="Proteomes" id="UP000274661">
    <property type="component" value="Unassembled WGS sequence"/>
</dbReference>
<dbReference type="InterPro" id="IPR013529">
    <property type="entry name" value="Glyco_hydro_42_N"/>
</dbReference>
<dbReference type="FunFam" id="3.20.20.80:FF:000135">
    <property type="entry name" value="Beta-galactosidase, putative, bgl35A"/>
    <property type="match status" value="1"/>
</dbReference>
<dbReference type="AlphaFoldDB" id="A0A429VE12"/>
<keyword evidence="1" id="KW-0378">Hydrolase</keyword>
<evidence type="ECO:0000313" key="5">
    <source>
        <dbReference type="EMBL" id="RST32255.1"/>
    </source>
</evidence>
<evidence type="ECO:0000313" key="6">
    <source>
        <dbReference type="Proteomes" id="UP000274661"/>
    </source>
</evidence>
<dbReference type="Pfam" id="PF02449">
    <property type="entry name" value="Glyco_hydro_42"/>
    <property type="match status" value="1"/>
</dbReference>
<proteinExistence type="predicted"/>
<dbReference type="Gene3D" id="2.60.220.20">
    <property type="entry name" value="putative beta-Galactosidase from caulobacter crescentus"/>
    <property type="match status" value="1"/>
</dbReference>
<dbReference type="GO" id="GO:0004565">
    <property type="term" value="F:beta-galactosidase activity"/>
    <property type="evidence" value="ECO:0007669"/>
    <property type="project" value="InterPro"/>
</dbReference>
<dbReference type="Pfam" id="PF18120">
    <property type="entry name" value="DUF5597"/>
    <property type="match status" value="1"/>
</dbReference>
<name>A0A429VE12_9SPHN</name>
<feature type="domain" description="Glycoside hydrolase family 42 N-terminal" evidence="3">
    <location>
        <begin position="22"/>
        <end position="166"/>
    </location>
</feature>
<dbReference type="Gene3D" id="3.20.20.80">
    <property type="entry name" value="Glycosidases"/>
    <property type="match status" value="1"/>
</dbReference>
<dbReference type="GO" id="GO:0005975">
    <property type="term" value="P:carbohydrate metabolic process"/>
    <property type="evidence" value="ECO:0007669"/>
    <property type="project" value="InterPro"/>
</dbReference>
<dbReference type="SUPFAM" id="SSF51445">
    <property type="entry name" value="(Trans)glycosidases"/>
    <property type="match status" value="1"/>
</dbReference>
<keyword evidence="2" id="KW-0326">Glycosidase</keyword>